<dbReference type="EMBL" id="JACXVP010000001">
    <property type="protein sequence ID" value="KAG5632080.1"/>
    <property type="molecule type" value="Genomic_DNA"/>
</dbReference>
<protein>
    <submittedName>
        <fullName evidence="2">Uncharacterized protein</fullName>
    </submittedName>
</protein>
<sequence>MERDFRRIANSIRGAERAINEDFRRVAECTRTKTQHYQENKGDQEGFDKPLSGSAGSTKLAKLPNMPTFYPDFKNQHCHPRKQNQSMH</sequence>
<name>A0A9J6B5Z9_SOLCO</name>
<dbReference type="Proteomes" id="UP000824120">
    <property type="component" value="Chromosome 1"/>
</dbReference>
<keyword evidence="3" id="KW-1185">Reference proteome</keyword>
<organism evidence="2 3">
    <name type="scientific">Solanum commersonii</name>
    <name type="common">Commerson's wild potato</name>
    <name type="synonym">Commerson's nightshade</name>
    <dbReference type="NCBI Taxonomy" id="4109"/>
    <lineage>
        <taxon>Eukaryota</taxon>
        <taxon>Viridiplantae</taxon>
        <taxon>Streptophyta</taxon>
        <taxon>Embryophyta</taxon>
        <taxon>Tracheophyta</taxon>
        <taxon>Spermatophyta</taxon>
        <taxon>Magnoliopsida</taxon>
        <taxon>eudicotyledons</taxon>
        <taxon>Gunneridae</taxon>
        <taxon>Pentapetalae</taxon>
        <taxon>asterids</taxon>
        <taxon>lamiids</taxon>
        <taxon>Solanales</taxon>
        <taxon>Solanaceae</taxon>
        <taxon>Solanoideae</taxon>
        <taxon>Solaneae</taxon>
        <taxon>Solanum</taxon>
    </lineage>
</organism>
<comment type="caution">
    <text evidence="2">The sequence shown here is derived from an EMBL/GenBank/DDBJ whole genome shotgun (WGS) entry which is preliminary data.</text>
</comment>
<proteinExistence type="predicted"/>
<feature type="compositionally biased region" description="Basic and acidic residues" evidence="1">
    <location>
        <begin position="35"/>
        <end position="48"/>
    </location>
</feature>
<gene>
    <name evidence="2" type="ORF">H5410_003797</name>
</gene>
<accession>A0A9J6B5Z9</accession>
<reference evidence="2 3" key="1">
    <citation type="submission" date="2020-09" db="EMBL/GenBank/DDBJ databases">
        <title>De no assembly of potato wild relative species, Solanum commersonii.</title>
        <authorList>
            <person name="Cho K."/>
        </authorList>
    </citation>
    <scope>NUCLEOTIDE SEQUENCE [LARGE SCALE GENOMIC DNA]</scope>
    <source>
        <strain evidence="2">LZ3.2</strain>
        <tissue evidence="2">Leaf</tissue>
    </source>
</reference>
<feature type="region of interest" description="Disordered" evidence="1">
    <location>
        <begin position="35"/>
        <end position="88"/>
    </location>
</feature>
<dbReference type="AlphaFoldDB" id="A0A9J6B5Z9"/>
<evidence type="ECO:0000256" key="1">
    <source>
        <dbReference type="SAM" id="MobiDB-lite"/>
    </source>
</evidence>
<evidence type="ECO:0000313" key="2">
    <source>
        <dbReference type="EMBL" id="KAG5632080.1"/>
    </source>
</evidence>
<evidence type="ECO:0000313" key="3">
    <source>
        <dbReference type="Proteomes" id="UP000824120"/>
    </source>
</evidence>